<evidence type="ECO:0000256" key="1">
    <source>
        <dbReference type="SAM" id="MobiDB-lite"/>
    </source>
</evidence>
<sequence>MVDSAPPQATDATADPATTNRPTSTEGTPARTAVLVPGGRNGPHAPLLMFSADAAEARGAQIRPISWTRREAPVELPPGEREAWVVSQVEPVLDDLGGAQSGSSPLLIGKSLGSHAAVLAMRRMLPAVWLTPLLTVEPVVAALRQATAPCLLIGGTADPLWDGPLARQLSPYVLEIQGANHGMYVPGPLALSASVLGQVATAVEEFLDGVVWP</sequence>
<dbReference type="EMBL" id="FMIC01000002">
    <property type="protein sequence ID" value="SCL51236.1"/>
    <property type="molecule type" value="Genomic_DNA"/>
</dbReference>
<proteinExistence type="predicted"/>
<dbReference type="STRING" id="47871.GA0070608_0824"/>
<evidence type="ECO:0000313" key="3">
    <source>
        <dbReference type="Proteomes" id="UP000199343"/>
    </source>
</evidence>
<evidence type="ECO:0008006" key="4">
    <source>
        <dbReference type="Google" id="ProtNLM"/>
    </source>
</evidence>
<organism evidence="2 3">
    <name type="scientific">Micromonospora peucetia</name>
    <dbReference type="NCBI Taxonomy" id="47871"/>
    <lineage>
        <taxon>Bacteria</taxon>
        <taxon>Bacillati</taxon>
        <taxon>Actinomycetota</taxon>
        <taxon>Actinomycetes</taxon>
        <taxon>Micromonosporales</taxon>
        <taxon>Micromonosporaceae</taxon>
        <taxon>Micromonospora</taxon>
    </lineage>
</organism>
<protein>
    <recommendedName>
        <fullName evidence="4">Alpha/beta hydrolase family protein</fullName>
    </recommendedName>
</protein>
<reference evidence="2 3" key="1">
    <citation type="submission" date="2016-06" db="EMBL/GenBank/DDBJ databases">
        <authorList>
            <person name="Kjaerup R.B."/>
            <person name="Dalgaard T.S."/>
            <person name="Juul-Madsen H.R."/>
        </authorList>
    </citation>
    <scope>NUCLEOTIDE SEQUENCE [LARGE SCALE GENOMIC DNA]</scope>
    <source>
        <strain evidence="2 3">DSM 43363</strain>
    </source>
</reference>
<accession>A0A1C6UB34</accession>
<dbReference type="InterPro" id="IPR029058">
    <property type="entry name" value="AB_hydrolase_fold"/>
</dbReference>
<feature type="region of interest" description="Disordered" evidence="1">
    <location>
        <begin position="1"/>
        <end position="38"/>
    </location>
</feature>
<dbReference type="RefSeq" id="WP_323135696.1">
    <property type="nucleotide sequence ID" value="NZ_CP109071.1"/>
</dbReference>
<dbReference type="Gene3D" id="3.40.50.1820">
    <property type="entry name" value="alpha/beta hydrolase"/>
    <property type="match status" value="1"/>
</dbReference>
<feature type="compositionally biased region" description="Low complexity" evidence="1">
    <location>
        <begin position="1"/>
        <end position="23"/>
    </location>
</feature>
<dbReference type="AlphaFoldDB" id="A0A1C6UB34"/>
<gene>
    <name evidence="2" type="ORF">GA0070608_0824</name>
</gene>
<evidence type="ECO:0000313" key="2">
    <source>
        <dbReference type="EMBL" id="SCL51236.1"/>
    </source>
</evidence>
<dbReference type="Proteomes" id="UP000199343">
    <property type="component" value="Unassembled WGS sequence"/>
</dbReference>
<name>A0A1C6UB34_9ACTN</name>
<dbReference type="SUPFAM" id="SSF53474">
    <property type="entry name" value="alpha/beta-Hydrolases"/>
    <property type="match status" value="1"/>
</dbReference>